<accession>A0A1A9WRZ3</accession>
<dbReference type="Gene3D" id="3.40.50.2300">
    <property type="match status" value="1"/>
</dbReference>
<dbReference type="EnsemblMetazoa" id="GBRI029957-RA">
    <property type="protein sequence ID" value="GBRI029957-PA"/>
    <property type="gene ID" value="GBRI029957"/>
</dbReference>
<dbReference type="AlphaFoldDB" id="A0A1A9WRZ3"/>
<evidence type="ECO:0000313" key="1">
    <source>
        <dbReference type="EnsemblMetazoa" id="GBRI029957-PA"/>
    </source>
</evidence>
<proteinExistence type="predicted"/>
<reference evidence="2" key="1">
    <citation type="submission" date="2014-03" db="EMBL/GenBank/DDBJ databases">
        <authorList>
            <person name="Aksoy S."/>
            <person name="Warren W."/>
            <person name="Wilson R.K."/>
        </authorList>
    </citation>
    <scope>NUCLEOTIDE SEQUENCE [LARGE SCALE GENOMIC DNA]</scope>
    <source>
        <strain evidence="2">IAEA</strain>
    </source>
</reference>
<sequence length="110" mass="13271">MSTDDNCLILHCSTDKIVEVLKQAKELNIMLREYQTRTQWTCHIYILTVGANITTVRVMDPIDFHMKNKEHENREKRYYRVDSKRAKISVTDNYYSYFEKYFEIIHNSVQ</sequence>
<reference evidence="1" key="2">
    <citation type="submission" date="2020-05" db="UniProtKB">
        <authorList>
            <consortium name="EnsemblMetazoa"/>
        </authorList>
    </citation>
    <scope>IDENTIFICATION</scope>
    <source>
        <strain evidence="1">IAEA</strain>
    </source>
</reference>
<protein>
    <submittedName>
        <fullName evidence="1">Uncharacterized protein</fullName>
    </submittedName>
</protein>
<dbReference type="Proteomes" id="UP000091820">
    <property type="component" value="Unassembled WGS sequence"/>
</dbReference>
<keyword evidence="2" id="KW-1185">Reference proteome</keyword>
<evidence type="ECO:0000313" key="2">
    <source>
        <dbReference type="Proteomes" id="UP000091820"/>
    </source>
</evidence>
<name>A0A1A9WRZ3_9MUSC</name>
<organism evidence="1 2">
    <name type="scientific">Glossina brevipalpis</name>
    <dbReference type="NCBI Taxonomy" id="37001"/>
    <lineage>
        <taxon>Eukaryota</taxon>
        <taxon>Metazoa</taxon>
        <taxon>Ecdysozoa</taxon>
        <taxon>Arthropoda</taxon>
        <taxon>Hexapoda</taxon>
        <taxon>Insecta</taxon>
        <taxon>Pterygota</taxon>
        <taxon>Neoptera</taxon>
        <taxon>Endopterygota</taxon>
        <taxon>Diptera</taxon>
        <taxon>Brachycera</taxon>
        <taxon>Muscomorpha</taxon>
        <taxon>Hippoboscoidea</taxon>
        <taxon>Glossinidae</taxon>
        <taxon>Glossina</taxon>
    </lineage>
</organism>
<dbReference type="VEuPathDB" id="VectorBase:GBRI029957"/>